<feature type="chain" id="PRO_5035283296" evidence="1">
    <location>
        <begin position="20"/>
        <end position="514"/>
    </location>
</feature>
<dbReference type="Pfam" id="PF07593">
    <property type="entry name" value="UnbV_ASPIC"/>
    <property type="match status" value="1"/>
</dbReference>
<dbReference type="InterPro" id="IPR011519">
    <property type="entry name" value="UnbV_ASPIC"/>
</dbReference>
<accession>A0A8J7JGD7</accession>
<dbReference type="EMBL" id="JAELVR010000004">
    <property type="protein sequence ID" value="MBJ6371314.1"/>
    <property type="molecule type" value="Genomic_DNA"/>
</dbReference>
<dbReference type="PANTHER" id="PTHR16026">
    <property type="entry name" value="CARTILAGE ACIDIC PROTEIN 1"/>
    <property type="match status" value="1"/>
</dbReference>
<feature type="signal peptide" evidence="1">
    <location>
        <begin position="1"/>
        <end position="19"/>
    </location>
</feature>
<evidence type="ECO:0000313" key="3">
    <source>
        <dbReference type="EMBL" id="MBJ6371314.1"/>
    </source>
</evidence>
<dbReference type="InterPro" id="IPR027039">
    <property type="entry name" value="Crtac1"/>
</dbReference>
<name>A0A8J7JGD7_9RHOB</name>
<dbReference type="RefSeq" id="WP_199024169.1">
    <property type="nucleotide sequence ID" value="NZ_JAELVR010000004.1"/>
</dbReference>
<dbReference type="PANTHER" id="PTHR16026:SF0">
    <property type="entry name" value="CARTILAGE ACIDIC PROTEIN 1"/>
    <property type="match status" value="1"/>
</dbReference>
<gene>
    <name evidence="3" type="ORF">JF290_07220</name>
</gene>
<evidence type="ECO:0000256" key="1">
    <source>
        <dbReference type="SAM" id="SignalP"/>
    </source>
</evidence>
<keyword evidence="4" id="KW-1185">Reference proteome</keyword>
<dbReference type="AlphaFoldDB" id="A0A8J7JGD7"/>
<dbReference type="Proteomes" id="UP000619079">
    <property type="component" value="Unassembled WGS sequence"/>
</dbReference>
<evidence type="ECO:0000313" key="4">
    <source>
        <dbReference type="Proteomes" id="UP000619079"/>
    </source>
</evidence>
<organism evidence="3 4">
    <name type="scientific">Sedimentitalea arenosa</name>
    <dbReference type="NCBI Taxonomy" id="2798803"/>
    <lineage>
        <taxon>Bacteria</taxon>
        <taxon>Pseudomonadati</taxon>
        <taxon>Pseudomonadota</taxon>
        <taxon>Alphaproteobacteria</taxon>
        <taxon>Rhodobacterales</taxon>
        <taxon>Paracoccaceae</taxon>
        <taxon>Sedimentitalea</taxon>
    </lineage>
</organism>
<comment type="caution">
    <text evidence="3">The sequence shown here is derived from an EMBL/GenBank/DDBJ whole genome shotgun (WGS) entry which is preliminary data.</text>
</comment>
<reference evidence="3" key="1">
    <citation type="submission" date="2020-12" db="EMBL/GenBank/DDBJ databases">
        <title>Sedimentitalea sp. nov., isolated from sand in Incheon.</title>
        <authorList>
            <person name="Kim W."/>
        </authorList>
    </citation>
    <scope>NUCLEOTIDE SEQUENCE</scope>
    <source>
        <strain evidence="3">CAU 1593</strain>
    </source>
</reference>
<dbReference type="InterPro" id="IPR028994">
    <property type="entry name" value="Integrin_alpha_N"/>
</dbReference>
<dbReference type="SUPFAM" id="SSF69318">
    <property type="entry name" value="Integrin alpha N-terminal domain"/>
    <property type="match status" value="1"/>
</dbReference>
<feature type="domain" description="ASPIC/UnbV" evidence="2">
    <location>
        <begin position="435"/>
        <end position="500"/>
    </location>
</feature>
<dbReference type="Gene3D" id="2.130.10.130">
    <property type="entry name" value="Integrin alpha, N-terminal"/>
    <property type="match status" value="1"/>
</dbReference>
<protein>
    <submittedName>
        <fullName evidence="3">CRTAC1 family protein</fullName>
    </submittedName>
</protein>
<evidence type="ECO:0000259" key="2">
    <source>
        <dbReference type="Pfam" id="PF07593"/>
    </source>
</evidence>
<keyword evidence="1" id="KW-0732">Signal</keyword>
<sequence length="514" mass="55015">MRPEAVALIAALTCTPVLAGPAFAPVEVPAHVYSGGWEHFVGGGVAVLDCDGDGLGEVFAAGGASEAVLLANRSTPGGAIHLEEATPVPLRLRAVIGAYPLDIDGDGWQDLVVLRAGENLLLRGGPGCTFTSLDDIGFTSSDRWTTAFSATWEREARLPTLAFGNYVDRADPEGPFRACDANLLYRPDGGTYGAPLPLTPGHCALSMLFSDWGRQGRADLRISNDRHYYVDDGQEQMWAMETQPRLLTEADGWRTHRLWGMGIAARDLSGDGLPEVFLTSMGDQRLQRLTQTDLPTYADVPFDRGSTAHRPYTGGDGRPSTGWHVVFGDVQNDGIDDVFITKGNVDQMPDSAMDDPNNLLLGQPDGRFVEAGARAGLASLHRGRGGALVDLNGDGLLDVIVNNRRAPLEVWQNVTSDGGNWVSLSLSQHGPNISGIGAWIELRAGQLHFVREVTVGGGHAGGVSVGEHFGIGTEAVVRVRVFWPDGTVSSWVDLPVNRRVRVLRSGAALVARPY</sequence>
<proteinExistence type="predicted"/>